<feature type="domain" description="NAD-glutamate dehydrogenase catalytic" evidence="1">
    <location>
        <begin position="707"/>
        <end position="1200"/>
    </location>
</feature>
<evidence type="ECO:0000313" key="6">
    <source>
        <dbReference type="EMBL" id="SOC52455.1"/>
    </source>
</evidence>
<dbReference type="InterPro" id="IPR007780">
    <property type="entry name" value="NAD_Glu_DH_bac"/>
</dbReference>
<evidence type="ECO:0000259" key="2">
    <source>
        <dbReference type="Pfam" id="PF21074"/>
    </source>
</evidence>
<dbReference type="InterPro" id="IPR049064">
    <property type="entry name" value="NAD_Glu_DH_ACT3"/>
</dbReference>
<dbReference type="PANTHER" id="PTHR43403">
    <property type="entry name" value="NAD-SPECIFIC GLUTAMATE DEHYDROGENASE"/>
    <property type="match status" value="1"/>
</dbReference>
<dbReference type="Pfam" id="PF21073">
    <property type="entry name" value="GDH_HM1"/>
    <property type="match status" value="1"/>
</dbReference>
<dbReference type="InterPro" id="IPR036291">
    <property type="entry name" value="NAD(P)-bd_dom_sf"/>
</dbReference>
<dbReference type="Pfam" id="PF05088">
    <property type="entry name" value="Bac_GDH_CD"/>
    <property type="match status" value="1"/>
</dbReference>
<dbReference type="InterPro" id="IPR049058">
    <property type="entry name" value="NAD_Glu_DH_HM2"/>
</dbReference>
<dbReference type="GO" id="GO:0004352">
    <property type="term" value="F:glutamate dehydrogenase (NAD+) activity"/>
    <property type="evidence" value="ECO:0007669"/>
    <property type="project" value="InterPro"/>
</dbReference>
<sequence length="1593" mass="176458">MGLPDTLIDRFFHHATDEATRRAPAQLEAIATSMAELAADRVPGRAAVRVINPSTEEQGWSSRHTAVQVVTDDMPFLVDSVLGEVARHGLQVHQLLHPQLVVDEDGAVLPVEPRDAGPGQRTESWILVETERVRRPEDLEALARGVEGVLVDVRRAIEDWPSMRQQARGIIAELELAPPSTVDPTTVQPVVDFMRWLDDHHFTYLGYRSYDLVEEEDAAYLRSVPGSGLGILRDERGAPATLSPLRPEAAATAREPRLLTVTKSNARSTVHRSVPMDYIGIRRFDQQGRVVGERRFLGLFTQTAYAESTTRLPVAGGKVKQILANSGFAPDSHSGKDLISVLEGFPRDELFQAPVQQLEATALDVLRLMERPAARVYVRPDEFGRFVSCVVFLPRDRYNTSSRLRVQALLEETFGGELSDYATRVGDAPLAQLHYVIRLPKDRTAPPVDLDALQQRLAEVTTTWVEGLTEALATHLADETQVGDLVARYATAFPEAYKEDFDEETAYFDITRLVDLEADGADARPHLYREPEDDEAERRLKFYRVQEVSLTDVLPVFADLGLEVTVQRPYELRTGQDTSYIYDFGLRARSEVVWAGDARRTEEEVASAFEDAFSAVWSGAAESDKLNSLVLTAGLDWRSVVILRTLVRYVRQIGTHSLEYIEEALVANPAIARQLVALFAARFDPDLDLDEEARRARTQELEEQTGTALDEVASLDQDRILRSLVALVGASVRTNFYQRDAEGAAKAHVALKLLPRELVMLPEPRPAYEIWVYAPRVEGAHLRFGPVARGGLRWSDRREDFRTEVLGLVKAQMVKNAVIVPTGSKGAFFPKQMPPASDREAWLAEGRAAYTTFISGLLDITDNRTPEGVAPPDRVVRHDGDDTYLVVAADKGTATFSDLANGIARSYGFWLDDAFASGGSAGYDHKEMGITARGAWESVKRHFRELGLDTQTEDFTVVGVGDMSGDVFGNGMLLSEHIRLVAAFDHRHIFLDPDPDAATTFRERQRMFELPGSSWEDYDTSLISEGGGVYPRTAKSVPVSPQVRSSLGISEDVTAMPPADLLRAILLADVDLLWNGGIGTYVKASTQSHAEIGDRANDPIRVDGQDLRVRVVGEGGNLGLSQLGRVEAALRGVHVNTDAIDNSAGVDSSDHEVNIKIALTPLVTEGRMTMEDRDALLSSMTEEVAAKVLRHNYDQNVLIGNSRIQREVMAPVHRRLIPYLAESAGLDPALEFLPDRREWDRRAKEGTGLTSPEFSVLVAYAKLGLKEALNGSGLADDPAMTETLLTYFPEPLRERAHDQILGHPLRTQIIVNEIANAMVNRGGVSFAYRAADETGATLTQIARAFHVVRAVFDLPGYMVQVEALDNVVDTDTQTELYLEFRRLIDRAVRWFLNNRSLSSGMDEEIARFAPSVQALVPHFGEMLQGSERERWQERVDWAEEQGVPAPLARRYAALLDSFSLLDVVELAMAMDRDTEEIAEVYFGVSEAFRLDQLLTHVSALPRTDRWSSLARGALRDDIYGVMRGLARTVAERTTPGSDSVERVREWMVENRAAINRTSQLLGSVGELEDPGLAPISVALRTLRGLVRQGAAGD</sequence>
<dbReference type="SUPFAM" id="SSF53223">
    <property type="entry name" value="Aminoacid dehydrogenase-like, N-terminal domain"/>
    <property type="match status" value="1"/>
</dbReference>
<evidence type="ECO:0000313" key="7">
    <source>
        <dbReference type="Proteomes" id="UP000219688"/>
    </source>
</evidence>
<gene>
    <name evidence="6" type="ORF">SAMN05421879_101571</name>
</gene>
<dbReference type="PANTHER" id="PTHR43403:SF1">
    <property type="entry name" value="NAD-SPECIFIC GLUTAMATE DEHYDROGENASE"/>
    <property type="match status" value="1"/>
</dbReference>
<dbReference type="Pfam" id="PF21077">
    <property type="entry name" value="GDH_ACT3"/>
    <property type="match status" value="1"/>
</dbReference>
<dbReference type="Proteomes" id="UP000219688">
    <property type="component" value="Unassembled WGS sequence"/>
</dbReference>
<evidence type="ECO:0000259" key="1">
    <source>
        <dbReference type="Pfam" id="PF05088"/>
    </source>
</evidence>
<dbReference type="Pfam" id="PF21076">
    <property type="entry name" value="GDH_ACT2"/>
    <property type="match status" value="1"/>
</dbReference>
<dbReference type="InterPro" id="IPR048381">
    <property type="entry name" value="GDH_C"/>
</dbReference>
<dbReference type="InterPro" id="IPR046346">
    <property type="entry name" value="Aminoacid_DH-like_N_sf"/>
</dbReference>
<protein>
    <submittedName>
        <fullName evidence="6">Glutamate dehydrogenase</fullName>
    </submittedName>
</protein>
<dbReference type="RefSeq" id="WP_097186734.1">
    <property type="nucleotide sequence ID" value="NZ_OBQK01000001.1"/>
</dbReference>
<dbReference type="InterPro" id="IPR024727">
    <property type="entry name" value="NAD_Glu_DH_N_ACT1"/>
</dbReference>
<proteinExistence type="predicted"/>
<feature type="domain" description="NAD-glutamate dehydrogenase N-terminal ACT1" evidence="3">
    <location>
        <begin position="9"/>
        <end position="145"/>
    </location>
</feature>
<dbReference type="GO" id="GO:0006538">
    <property type="term" value="P:L-glutamate catabolic process"/>
    <property type="evidence" value="ECO:0007669"/>
    <property type="project" value="InterPro"/>
</dbReference>
<dbReference type="Pfam" id="PF21074">
    <property type="entry name" value="GDH_C"/>
    <property type="match status" value="1"/>
</dbReference>
<dbReference type="Pfam" id="PF21075">
    <property type="entry name" value="GDH_ACT1"/>
    <property type="match status" value="1"/>
</dbReference>
<dbReference type="Gene3D" id="3.40.50.720">
    <property type="entry name" value="NAD(P)-binding Rossmann-like Domain"/>
    <property type="match status" value="1"/>
</dbReference>
<dbReference type="SUPFAM" id="SSF51735">
    <property type="entry name" value="NAD(P)-binding Rossmann-fold domains"/>
    <property type="match status" value="1"/>
</dbReference>
<feature type="domain" description="NAD-specific glutamate dehydrogenase C-terminal" evidence="2">
    <location>
        <begin position="1246"/>
        <end position="1583"/>
    </location>
</feature>
<reference evidence="7" key="1">
    <citation type="submission" date="2017-08" db="EMBL/GenBank/DDBJ databases">
        <authorList>
            <person name="Varghese N."/>
            <person name="Submissions S."/>
        </authorList>
    </citation>
    <scope>NUCLEOTIDE SEQUENCE [LARGE SCALE GENOMIC DNA]</scope>
    <source>
        <strain evidence="7">USBA17B2</strain>
    </source>
</reference>
<dbReference type="Pfam" id="PF21078">
    <property type="entry name" value="GDH_HM3"/>
    <property type="match status" value="1"/>
</dbReference>
<evidence type="ECO:0000259" key="3">
    <source>
        <dbReference type="Pfam" id="PF21075"/>
    </source>
</evidence>
<dbReference type="InterPro" id="IPR049059">
    <property type="entry name" value="NAD_Glu_DH_HM1"/>
</dbReference>
<feature type="domain" description="NAD-glutamate dehydrogenase ACT3" evidence="5">
    <location>
        <begin position="526"/>
        <end position="591"/>
    </location>
</feature>
<dbReference type="GO" id="GO:0004069">
    <property type="term" value="F:L-aspartate:2-oxoglutarate aminotransferase activity"/>
    <property type="evidence" value="ECO:0007669"/>
    <property type="project" value="InterPro"/>
</dbReference>
<evidence type="ECO:0000259" key="4">
    <source>
        <dbReference type="Pfam" id="PF21076"/>
    </source>
</evidence>
<organism evidence="6 7">
    <name type="scientific">Ornithinimicrobium cerasi</name>
    <dbReference type="NCBI Taxonomy" id="2248773"/>
    <lineage>
        <taxon>Bacteria</taxon>
        <taxon>Bacillati</taxon>
        <taxon>Actinomycetota</taxon>
        <taxon>Actinomycetes</taxon>
        <taxon>Micrococcales</taxon>
        <taxon>Ornithinimicrobiaceae</taxon>
        <taxon>Ornithinimicrobium</taxon>
    </lineage>
</organism>
<accession>A0A285VEB5</accession>
<dbReference type="PIRSF" id="PIRSF036761">
    <property type="entry name" value="GDH_Mll4104"/>
    <property type="match status" value="1"/>
</dbReference>
<evidence type="ECO:0000259" key="5">
    <source>
        <dbReference type="Pfam" id="PF21077"/>
    </source>
</evidence>
<dbReference type="InterPro" id="IPR049062">
    <property type="entry name" value="NAD_Glu_DH_ACT2"/>
</dbReference>
<dbReference type="EMBL" id="OBQK01000001">
    <property type="protein sequence ID" value="SOC52455.1"/>
    <property type="molecule type" value="Genomic_DNA"/>
</dbReference>
<dbReference type="Pfam" id="PF21079">
    <property type="entry name" value="GDH_HM2"/>
    <property type="match status" value="1"/>
</dbReference>
<name>A0A285VEB5_9MICO</name>
<keyword evidence="7" id="KW-1185">Reference proteome</keyword>
<feature type="domain" description="NAD-glutamate dehydrogenase ACT2" evidence="4">
    <location>
        <begin position="375"/>
        <end position="464"/>
    </location>
</feature>
<dbReference type="InterPro" id="IPR049056">
    <property type="entry name" value="NAD_Glu_DH_HM3"/>
</dbReference>
<dbReference type="InterPro" id="IPR028971">
    <property type="entry name" value="NAD-GDH_cat"/>
</dbReference>